<dbReference type="InterPro" id="IPR013113">
    <property type="entry name" value="SIP_FAD-bd"/>
</dbReference>
<dbReference type="Gene3D" id="2.40.30.10">
    <property type="entry name" value="Translation factors"/>
    <property type="match status" value="1"/>
</dbReference>
<gene>
    <name evidence="2" type="ORF">KOI35_36185</name>
</gene>
<name>A0ABS5YZT7_9ACTN</name>
<dbReference type="InterPro" id="IPR039261">
    <property type="entry name" value="FNR_nucleotide-bd"/>
</dbReference>
<evidence type="ECO:0000313" key="2">
    <source>
        <dbReference type="EMBL" id="MBU2668965.1"/>
    </source>
</evidence>
<dbReference type="InterPro" id="IPR017938">
    <property type="entry name" value="Riboflavin_synthase-like_b-brl"/>
</dbReference>
<dbReference type="EMBL" id="JAHKKG010000013">
    <property type="protein sequence ID" value="MBU2668965.1"/>
    <property type="molecule type" value="Genomic_DNA"/>
</dbReference>
<organism evidence="2 3">
    <name type="scientific">Paractinoplanes bogorensis</name>
    <dbReference type="NCBI Taxonomy" id="1610840"/>
    <lineage>
        <taxon>Bacteria</taxon>
        <taxon>Bacillati</taxon>
        <taxon>Actinomycetota</taxon>
        <taxon>Actinomycetes</taxon>
        <taxon>Micromonosporales</taxon>
        <taxon>Micromonosporaceae</taxon>
        <taxon>Paractinoplanes</taxon>
    </lineage>
</organism>
<feature type="domain" description="FAD-binding FR-type" evidence="1">
    <location>
        <begin position="6"/>
        <end position="131"/>
    </location>
</feature>
<dbReference type="InterPro" id="IPR017927">
    <property type="entry name" value="FAD-bd_FR_type"/>
</dbReference>
<dbReference type="InterPro" id="IPR007037">
    <property type="entry name" value="SIP_rossman_dom"/>
</dbReference>
<comment type="caution">
    <text evidence="2">The sequence shown here is derived from an EMBL/GenBank/DDBJ whole genome shotgun (WGS) entry which is preliminary data.</text>
</comment>
<evidence type="ECO:0000313" key="3">
    <source>
        <dbReference type="Proteomes" id="UP001519654"/>
    </source>
</evidence>
<proteinExistence type="predicted"/>
<evidence type="ECO:0000259" key="1">
    <source>
        <dbReference type="PROSITE" id="PS51384"/>
    </source>
</evidence>
<sequence>MSDFVRRPTAATVTGVRDLTGHLRRVTLSGDHLDRFEYLAPDHLVRIFLPRDGELHLPESEKWWPALQAIPEPRRPHCRNYTIRRIDHGKRELDIDFVLHGDGGPASAWANRVAVGDRIGVLSDGADYDPPADTTWQLLIADETGMPAVTSALEALPAGMPAIAFIEVDNPNDHIPVRVPDGSTLTWLHRAGQPAGTSKVVLHAVQKLHFPEGIPYAFIAGESGMVTSLRRHLVRTRGVDKKRVYFCGYWKASGSLM</sequence>
<dbReference type="RefSeq" id="WP_215793208.1">
    <property type="nucleotide sequence ID" value="NZ_JAHKKG010000013.1"/>
</dbReference>
<dbReference type="PROSITE" id="PS51384">
    <property type="entry name" value="FAD_FR"/>
    <property type="match status" value="1"/>
</dbReference>
<accession>A0ABS5YZT7</accession>
<dbReference type="Proteomes" id="UP001519654">
    <property type="component" value="Unassembled WGS sequence"/>
</dbReference>
<dbReference type="SUPFAM" id="SSF63380">
    <property type="entry name" value="Riboflavin synthase domain-like"/>
    <property type="match status" value="1"/>
</dbReference>
<dbReference type="CDD" id="cd06193">
    <property type="entry name" value="siderophore_interacting"/>
    <property type="match status" value="1"/>
</dbReference>
<dbReference type="PANTHER" id="PTHR30157:SF0">
    <property type="entry name" value="NADPH-DEPENDENT FERRIC-CHELATE REDUCTASE"/>
    <property type="match status" value="1"/>
</dbReference>
<reference evidence="2 3" key="1">
    <citation type="submission" date="2021-06" db="EMBL/GenBank/DDBJ databases">
        <title>Actinoplanes lichenicola sp. nov., and Actinoplanes ovalisporus sp. nov., isolated from lichen in Thailand.</title>
        <authorList>
            <person name="Saeng-In P."/>
            <person name="Kanchanasin P."/>
            <person name="Yuki M."/>
            <person name="Kudo T."/>
            <person name="Ohkuma M."/>
            <person name="Phongsopitanun W."/>
            <person name="Tanasupawat S."/>
        </authorList>
    </citation>
    <scope>NUCLEOTIDE SEQUENCE [LARGE SCALE GENOMIC DNA]</scope>
    <source>
        <strain evidence="2 3">NBRC 110975</strain>
    </source>
</reference>
<dbReference type="InterPro" id="IPR039374">
    <property type="entry name" value="SIP_fam"/>
</dbReference>
<dbReference type="Pfam" id="PF08021">
    <property type="entry name" value="FAD_binding_9"/>
    <property type="match status" value="1"/>
</dbReference>
<dbReference type="Pfam" id="PF04954">
    <property type="entry name" value="SIP"/>
    <property type="match status" value="1"/>
</dbReference>
<dbReference type="Gene3D" id="3.40.50.80">
    <property type="entry name" value="Nucleotide-binding domain of ferredoxin-NADP reductase (FNR) module"/>
    <property type="match status" value="1"/>
</dbReference>
<keyword evidence="3" id="KW-1185">Reference proteome</keyword>
<dbReference type="PANTHER" id="PTHR30157">
    <property type="entry name" value="FERRIC REDUCTASE, NADPH-DEPENDENT"/>
    <property type="match status" value="1"/>
</dbReference>
<protein>
    <submittedName>
        <fullName evidence="2">Siderophore-interacting protein</fullName>
    </submittedName>
</protein>